<dbReference type="Gene3D" id="3.30.70.270">
    <property type="match status" value="1"/>
</dbReference>
<dbReference type="Pfam" id="PF00078">
    <property type="entry name" value="RVT_1"/>
    <property type="match status" value="1"/>
</dbReference>
<gene>
    <name evidence="4" type="ORF">Ocin01_16076</name>
</gene>
<proteinExistence type="predicted"/>
<evidence type="ECO:0000256" key="1">
    <source>
        <dbReference type="SAM" id="MobiDB-lite"/>
    </source>
</evidence>
<dbReference type="InterPro" id="IPR043502">
    <property type="entry name" value="DNA/RNA_pol_sf"/>
</dbReference>
<reference evidence="4 5" key="1">
    <citation type="journal article" date="2016" name="Genome Biol. Evol.">
        <title>Gene Family Evolution Reflects Adaptation to Soil Environmental Stressors in the Genome of the Collembolan Orchesella cincta.</title>
        <authorList>
            <person name="Faddeeva-Vakhrusheva A."/>
            <person name="Derks M.F."/>
            <person name="Anvar S.Y."/>
            <person name="Agamennone V."/>
            <person name="Suring W."/>
            <person name="Smit S."/>
            <person name="van Straalen N.M."/>
            <person name="Roelofs D."/>
        </authorList>
    </citation>
    <scope>NUCLEOTIDE SEQUENCE [LARGE SCALE GENOMIC DNA]</scope>
    <source>
        <tissue evidence="4">Mixed pool</tissue>
    </source>
</reference>
<dbReference type="OrthoDB" id="2897838at2759"/>
<dbReference type="InterPro" id="IPR036397">
    <property type="entry name" value="RNaseH_sf"/>
</dbReference>
<evidence type="ECO:0000313" key="4">
    <source>
        <dbReference type="EMBL" id="ODM90605.1"/>
    </source>
</evidence>
<dbReference type="SUPFAM" id="SSF56672">
    <property type="entry name" value="DNA/RNA polymerases"/>
    <property type="match status" value="1"/>
</dbReference>
<dbReference type="GO" id="GO:0003676">
    <property type="term" value="F:nucleic acid binding"/>
    <property type="evidence" value="ECO:0007669"/>
    <property type="project" value="InterPro"/>
</dbReference>
<dbReference type="PANTHER" id="PTHR33050:SF7">
    <property type="entry name" value="RIBONUCLEASE H"/>
    <property type="match status" value="1"/>
</dbReference>
<feature type="domain" description="Reverse transcriptase" evidence="2">
    <location>
        <begin position="314"/>
        <end position="427"/>
    </location>
</feature>
<dbReference type="Gene3D" id="3.30.420.10">
    <property type="entry name" value="Ribonuclease H-like superfamily/Ribonuclease H"/>
    <property type="match status" value="1"/>
</dbReference>
<dbReference type="Pfam" id="PF13456">
    <property type="entry name" value="RVT_3"/>
    <property type="match status" value="1"/>
</dbReference>
<dbReference type="EMBL" id="LJIJ01001885">
    <property type="protein sequence ID" value="ODM90605.1"/>
    <property type="molecule type" value="Genomic_DNA"/>
</dbReference>
<dbReference type="InterPro" id="IPR002156">
    <property type="entry name" value="RNaseH_domain"/>
</dbReference>
<dbReference type="InterPro" id="IPR043128">
    <property type="entry name" value="Rev_trsase/Diguanyl_cyclase"/>
</dbReference>
<feature type="region of interest" description="Disordered" evidence="1">
    <location>
        <begin position="236"/>
        <end position="256"/>
    </location>
</feature>
<dbReference type="InterPro" id="IPR000477">
    <property type="entry name" value="RT_dom"/>
</dbReference>
<sequence length="859" mass="96522">MAKKVEDSIFEHDDNDLSGYDNLDDILMSNEQNEGSHVDVLDSILNQDDHKSDGPPIYEAVAKKVAQLIHDEVNKETIEHVKSRIQTPSNCAAIVVPKVNPELWSQMNPPTKTADIKSQNFQILMSKSMTCFATIASEIAKRSADLPKEFCEKTIRLCMDGVTMQSLAMRDVNFKRRQAIKPHLSQQTIKGIKINVKRNEAINFAAFFHLRTWQGSFKLPRPGPLPSRQIQQLPTRQGQVHTPVSPATPNSLPTESLNKVQTGYAGRISHYISEWNNITKNREVLEIVQGYRLPFKVVPQQSNEPKQLEMSETDKKIIEAKISELSLIGAIEKVERVLTYTCLPFGLSCAPRVFTKLMKPVVETLRSQGHLSVIYLDDLLLLGKDELQCRKNIFATKQLLNKLGLLVSEEKSKLSPSQEIQYLGFKFNSCTKTMELPMGKRQKVLNLCSAALHSSTMTIMSAAELIGYLVSVSPAVPYSPLYIRTLELEKTIALVKNNYDYSKFLSFSDSVRKDLKWWVDTVGSAVMKIRNDSFDFVVFTDASLTGWGAHCNNVKTHGFWSEEQTKRHINELELMAILYGLQTFVKEDSVNVLIRSDSTTAISYINKYGGCRSVKCHKIASTIWKWCESKNIWLFASYISTDQNVVADVCSRVQVDGCEFKLSKQIFDSICLKFFKPKIDLFASIATRQCMQYYSWYPDPESIGNSKKVCYRQCKWDCCGTTLAGAAVVSNNSPFVEKSSACSGPRITETLRAQKLPQNLGFQPSSVSINVILGFLTDLYENGSSYSSMNAARSALSVLLGKVDGVSIGEHPLVVRLLRGVGRLRPPLPRYQTTWDVLSFFETMRSPGVDAWLGGRDTC</sequence>
<comment type="caution">
    <text evidence="4">The sequence shown here is derived from an EMBL/GenBank/DDBJ whole genome shotgun (WGS) entry which is preliminary data.</text>
</comment>
<name>A0A1D2MC99_ORCCI</name>
<evidence type="ECO:0000259" key="2">
    <source>
        <dbReference type="Pfam" id="PF00078"/>
    </source>
</evidence>
<dbReference type="STRING" id="48709.A0A1D2MC99"/>
<dbReference type="GO" id="GO:0004523">
    <property type="term" value="F:RNA-DNA hybrid ribonuclease activity"/>
    <property type="evidence" value="ECO:0007669"/>
    <property type="project" value="InterPro"/>
</dbReference>
<evidence type="ECO:0000259" key="3">
    <source>
        <dbReference type="Pfam" id="PF13456"/>
    </source>
</evidence>
<feature type="domain" description="RNase H type-1" evidence="3">
    <location>
        <begin position="564"/>
        <end position="651"/>
    </location>
</feature>
<keyword evidence="5" id="KW-1185">Reference proteome</keyword>
<dbReference type="CDD" id="cd09275">
    <property type="entry name" value="RNase_HI_RT_DIRS1"/>
    <property type="match status" value="1"/>
</dbReference>
<dbReference type="InterPro" id="IPR052055">
    <property type="entry name" value="Hepadnavirus_pol/RT"/>
</dbReference>
<dbReference type="GO" id="GO:0071897">
    <property type="term" value="P:DNA biosynthetic process"/>
    <property type="evidence" value="ECO:0007669"/>
    <property type="project" value="UniProtKB-ARBA"/>
</dbReference>
<accession>A0A1D2MC99</accession>
<organism evidence="4 5">
    <name type="scientific">Orchesella cincta</name>
    <name type="common">Springtail</name>
    <name type="synonym">Podura cincta</name>
    <dbReference type="NCBI Taxonomy" id="48709"/>
    <lineage>
        <taxon>Eukaryota</taxon>
        <taxon>Metazoa</taxon>
        <taxon>Ecdysozoa</taxon>
        <taxon>Arthropoda</taxon>
        <taxon>Hexapoda</taxon>
        <taxon>Collembola</taxon>
        <taxon>Entomobryomorpha</taxon>
        <taxon>Entomobryoidea</taxon>
        <taxon>Orchesellidae</taxon>
        <taxon>Orchesellinae</taxon>
        <taxon>Orchesella</taxon>
    </lineage>
</organism>
<protein>
    <submittedName>
        <fullName evidence="4">Transposon Ty3-I Gag-Pol polyprotein</fullName>
    </submittedName>
</protein>
<dbReference type="PANTHER" id="PTHR33050">
    <property type="entry name" value="REVERSE TRANSCRIPTASE DOMAIN-CONTAINING PROTEIN"/>
    <property type="match status" value="1"/>
</dbReference>
<dbReference type="Proteomes" id="UP000094527">
    <property type="component" value="Unassembled WGS sequence"/>
</dbReference>
<evidence type="ECO:0000313" key="5">
    <source>
        <dbReference type="Proteomes" id="UP000094527"/>
    </source>
</evidence>
<dbReference type="AlphaFoldDB" id="A0A1D2MC99"/>